<evidence type="ECO:0008006" key="3">
    <source>
        <dbReference type="Google" id="ProtNLM"/>
    </source>
</evidence>
<protein>
    <recommendedName>
        <fullName evidence="3">DUF2336 domain-containing protein</fullName>
    </recommendedName>
</protein>
<sequence length="392" mass="41468">MSGSGPSSNGREGGLPTAALVAKLSKDSSPSARSEVAETVGRALDAGALAEGERRLANDIVRRLAIDVERQVRETLAQAVRRTPDLPHDVALMLARDIASVATPVLSESSVLTDSDLVDLVAGDDEAKQLAVAGRPALSEAVADALVAHGSENVVVAVVSNPGAELAEPTLDLALDRFPDSERVHAPMIERETLPVAVAERLVAVVSERLKSQLVRRHALPADLATDLILDSRERATLSLVDDESSPERVEDLVRSLARGGRLTSSIIVRAACVGDMAFVETALAVMAGVPVENAGRLVHDAGRRGLEALADKAGIAPRDKVVLRAAIETIDETELGDAPSDRDRFAETVIERVLTRFDAGEPGVSEDDAQYLIKKLENYVSQRPEAVAPPA</sequence>
<name>A0A919CSD0_9PROT</name>
<keyword evidence="2" id="KW-1185">Reference proteome</keyword>
<evidence type="ECO:0000313" key="1">
    <source>
        <dbReference type="EMBL" id="GHD63726.1"/>
    </source>
</evidence>
<dbReference type="AlphaFoldDB" id="A0A919CSD0"/>
<reference evidence="1" key="1">
    <citation type="journal article" date="2014" name="Int. J. Syst. Evol. Microbiol.">
        <title>Complete genome sequence of Corynebacterium casei LMG S-19264T (=DSM 44701T), isolated from a smear-ripened cheese.</title>
        <authorList>
            <consortium name="US DOE Joint Genome Institute (JGI-PGF)"/>
            <person name="Walter F."/>
            <person name="Albersmeier A."/>
            <person name="Kalinowski J."/>
            <person name="Ruckert C."/>
        </authorList>
    </citation>
    <scope>NUCLEOTIDE SEQUENCE</scope>
    <source>
        <strain evidence="1">KCTC 42651</strain>
    </source>
</reference>
<dbReference type="InterPro" id="IPR019285">
    <property type="entry name" value="DUF2336"/>
</dbReference>
<dbReference type="PIRSF" id="PIRSF035865">
    <property type="entry name" value="UCP035865"/>
    <property type="match status" value="1"/>
</dbReference>
<dbReference type="Pfam" id="PF10098">
    <property type="entry name" value="DUF2336"/>
    <property type="match status" value="1"/>
</dbReference>
<evidence type="ECO:0000313" key="2">
    <source>
        <dbReference type="Proteomes" id="UP000630353"/>
    </source>
</evidence>
<reference evidence="1" key="2">
    <citation type="submission" date="2020-09" db="EMBL/GenBank/DDBJ databases">
        <authorList>
            <person name="Sun Q."/>
            <person name="Kim S."/>
        </authorList>
    </citation>
    <scope>NUCLEOTIDE SEQUENCE</scope>
    <source>
        <strain evidence="1">KCTC 42651</strain>
    </source>
</reference>
<dbReference type="RefSeq" id="WP_189995729.1">
    <property type="nucleotide sequence ID" value="NZ_BMZS01000017.1"/>
</dbReference>
<organism evidence="1 2">
    <name type="scientific">Thalassobaculum fulvum</name>
    <dbReference type="NCBI Taxonomy" id="1633335"/>
    <lineage>
        <taxon>Bacteria</taxon>
        <taxon>Pseudomonadati</taxon>
        <taxon>Pseudomonadota</taxon>
        <taxon>Alphaproteobacteria</taxon>
        <taxon>Rhodospirillales</taxon>
        <taxon>Thalassobaculaceae</taxon>
        <taxon>Thalassobaculum</taxon>
    </lineage>
</organism>
<accession>A0A919CSD0</accession>
<dbReference type="EMBL" id="BMZS01000017">
    <property type="protein sequence ID" value="GHD63726.1"/>
    <property type="molecule type" value="Genomic_DNA"/>
</dbReference>
<dbReference type="InterPro" id="IPR014598">
    <property type="entry name" value="UCP035865"/>
</dbReference>
<dbReference type="Proteomes" id="UP000630353">
    <property type="component" value="Unassembled WGS sequence"/>
</dbReference>
<gene>
    <name evidence="1" type="ORF">GCM10017083_54460</name>
</gene>
<proteinExistence type="predicted"/>
<comment type="caution">
    <text evidence="1">The sequence shown here is derived from an EMBL/GenBank/DDBJ whole genome shotgun (WGS) entry which is preliminary data.</text>
</comment>